<feature type="domain" description="Chemotaxis methyl-accepting receptor HlyB-like 4HB MCP" evidence="2">
    <location>
        <begin position="8"/>
        <end position="124"/>
    </location>
</feature>
<proteinExistence type="predicted"/>
<gene>
    <name evidence="3" type="ORF">WG950_04280</name>
</gene>
<evidence type="ECO:0000313" key="3">
    <source>
        <dbReference type="EMBL" id="WYW56481.1"/>
    </source>
</evidence>
<dbReference type="Proteomes" id="UP001491088">
    <property type="component" value="Chromosome"/>
</dbReference>
<evidence type="ECO:0000313" key="4">
    <source>
        <dbReference type="Proteomes" id="UP001491088"/>
    </source>
</evidence>
<name>A0ABZ2TTN7_9FLAO</name>
<dbReference type="EMBL" id="CP150496">
    <property type="protein sequence ID" value="WYW56481.1"/>
    <property type="molecule type" value="Genomic_DNA"/>
</dbReference>
<feature type="transmembrane region" description="Helical" evidence="1">
    <location>
        <begin position="171"/>
        <end position="193"/>
    </location>
</feature>
<reference evidence="3 4" key="1">
    <citation type="submission" date="2024-03" db="EMBL/GenBank/DDBJ databases">
        <authorList>
            <person name="Cao K."/>
        </authorList>
    </citation>
    <scope>NUCLEOTIDE SEQUENCE [LARGE SCALE GENOMIC DNA]</scope>
    <source>
        <strain evidence="3 4">MCCC 1K00696</strain>
    </source>
</reference>
<dbReference type="InterPro" id="IPR024478">
    <property type="entry name" value="HlyB_4HB_MCP"/>
</dbReference>
<dbReference type="Pfam" id="PF12729">
    <property type="entry name" value="4HB_MCP_1"/>
    <property type="match status" value="1"/>
</dbReference>
<dbReference type="RefSeq" id="WP_340934319.1">
    <property type="nucleotide sequence ID" value="NZ_CP150496.1"/>
</dbReference>
<evidence type="ECO:0000259" key="2">
    <source>
        <dbReference type="Pfam" id="PF12729"/>
    </source>
</evidence>
<accession>A0ABZ2TTN7</accession>
<evidence type="ECO:0000256" key="1">
    <source>
        <dbReference type="SAM" id="Phobius"/>
    </source>
</evidence>
<organism evidence="3 4">
    <name type="scientific">Polaribacter marinaquae</name>
    <dbReference type="NCBI Taxonomy" id="1642819"/>
    <lineage>
        <taxon>Bacteria</taxon>
        <taxon>Pseudomonadati</taxon>
        <taxon>Bacteroidota</taxon>
        <taxon>Flavobacteriia</taxon>
        <taxon>Flavobacteriales</taxon>
        <taxon>Flavobacteriaceae</taxon>
    </lineage>
</organism>
<protein>
    <submittedName>
        <fullName evidence="3">MCP four helix bundle domain-containing protein</fullName>
    </submittedName>
</protein>
<keyword evidence="1" id="KW-1133">Transmembrane helix</keyword>
<keyword evidence="1" id="KW-0812">Transmembrane</keyword>
<keyword evidence="4" id="KW-1185">Reference proteome</keyword>
<sequence>MAFYNKVKWVLGILMVFVLIVATNLIDRNNFLRVKDSVVTIYEDRLVVNDLIFEMSIAMQEKELAAIKADTVFFLSENNKINEDLQNFILKYEQTKLTAKEVKVFNEFKQNFEKVKVAERDFIASKFDNVKGLENELLKVKKNLYQLSKIQLIEGGRQMSISKKAIDTVELFTQLEIYILIFLAIVIQIIVIYQPKKE</sequence>
<keyword evidence="1" id="KW-0472">Membrane</keyword>
<feature type="transmembrane region" description="Helical" evidence="1">
    <location>
        <begin position="6"/>
        <end position="26"/>
    </location>
</feature>